<comment type="catalytic activity">
    <reaction evidence="6">
        <text>(R)-pantoate + NADP(+) = 2-dehydropantoate + NADPH + H(+)</text>
        <dbReference type="Rhea" id="RHEA:16233"/>
        <dbReference type="ChEBI" id="CHEBI:11561"/>
        <dbReference type="ChEBI" id="CHEBI:15378"/>
        <dbReference type="ChEBI" id="CHEBI:15980"/>
        <dbReference type="ChEBI" id="CHEBI:57783"/>
        <dbReference type="ChEBI" id="CHEBI:58349"/>
        <dbReference type="EC" id="1.1.1.169"/>
    </reaction>
</comment>
<dbReference type="Pfam" id="PF08546">
    <property type="entry name" value="ApbA_C"/>
    <property type="match status" value="1"/>
</dbReference>
<dbReference type="Proteomes" id="UP001227162">
    <property type="component" value="Unassembled WGS sequence"/>
</dbReference>
<dbReference type="InterPro" id="IPR013752">
    <property type="entry name" value="KPA_reductase"/>
</dbReference>
<dbReference type="GO" id="GO:0005737">
    <property type="term" value="C:cytoplasm"/>
    <property type="evidence" value="ECO:0007669"/>
    <property type="project" value="TreeGrafter"/>
</dbReference>
<keyword evidence="10" id="KW-1185">Reference proteome</keyword>
<sequence>MRVIVYGVGAIGGAVAAALCDNGQEVIGIARGRMLWAIKANGLHMQSPVYDKVHKFECVSKPAEIEFQSDDMILMCMKTQDTQAALEDLRAAGVTTQPIFCLQNGVANERIALRIFPNVHGVTVMLPGNYLDPGEVAAFCEPKFGMFDIGRYPKGQDADDARLARAFEGSMIVPFLHDDVMQSKYGKLLMNLQNGLTAAFGKDAEFEDLYEAAKAEALAAIEAAGITWQDVSGKSDPRRSEIMRMGKIEGLKTVGGSTAQSLARGGTVEIDYLSGEISLTGRLHGVPTPVNDAVSALVAAMARDGRAPGSADPEGMRRALKL</sequence>
<feature type="domain" description="Ketopantoate reductase N-terminal" evidence="7">
    <location>
        <begin position="4"/>
        <end position="137"/>
    </location>
</feature>
<proteinExistence type="predicted"/>
<dbReference type="PANTHER" id="PTHR21708:SF26">
    <property type="entry name" value="2-DEHYDROPANTOATE 2-REDUCTASE"/>
    <property type="match status" value="1"/>
</dbReference>
<evidence type="ECO:0000313" key="10">
    <source>
        <dbReference type="Proteomes" id="UP001227162"/>
    </source>
</evidence>
<evidence type="ECO:0000256" key="6">
    <source>
        <dbReference type="ARBA" id="ARBA00048793"/>
    </source>
</evidence>
<dbReference type="GO" id="GO:0008677">
    <property type="term" value="F:2-dehydropantoate 2-reductase activity"/>
    <property type="evidence" value="ECO:0007669"/>
    <property type="project" value="UniProtKB-EC"/>
</dbReference>
<comment type="pathway">
    <text evidence="1">Cofactor biosynthesis; (R)-pantothenate biosynthesis; (R)-pantoate from 3-methyl-2-oxobutanoate: step 2/2.</text>
</comment>
<dbReference type="SUPFAM" id="SSF48179">
    <property type="entry name" value="6-phosphogluconate dehydrogenase C-terminal domain-like"/>
    <property type="match status" value="1"/>
</dbReference>
<comment type="caution">
    <text evidence="9">The sequence shown here is derived from an EMBL/GenBank/DDBJ whole genome shotgun (WGS) entry which is preliminary data.</text>
</comment>
<evidence type="ECO:0000256" key="1">
    <source>
        <dbReference type="ARBA" id="ARBA00004994"/>
    </source>
</evidence>
<dbReference type="InterPro" id="IPR051402">
    <property type="entry name" value="KPR-Related"/>
</dbReference>
<dbReference type="AlphaFoldDB" id="A0AAJ1X4K2"/>
<protein>
    <recommendedName>
        <fullName evidence="3">2-dehydropantoate 2-reductase</fullName>
        <ecNumber evidence="2">1.1.1.169</ecNumber>
    </recommendedName>
    <alternativeName>
        <fullName evidence="5">Ketopantoate reductase</fullName>
    </alternativeName>
</protein>
<dbReference type="GO" id="GO:0015940">
    <property type="term" value="P:pantothenate biosynthetic process"/>
    <property type="evidence" value="ECO:0007669"/>
    <property type="project" value="UniProtKB-KW"/>
</dbReference>
<dbReference type="EC" id="1.1.1.169" evidence="2"/>
<dbReference type="InterPro" id="IPR013332">
    <property type="entry name" value="KPR_N"/>
</dbReference>
<evidence type="ECO:0000256" key="3">
    <source>
        <dbReference type="ARBA" id="ARBA00019465"/>
    </source>
</evidence>
<evidence type="ECO:0000256" key="4">
    <source>
        <dbReference type="ARBA" id="ARBA00022655"/>
    </source>
</evidence>
<dbReference type="Gene3D" id="3.40.50.720">
    <property type="entry name" value="NAD(P)-binding Rossmann-like Domain"/>
    <property type="match status" value="1"/>
</dbReference>
<dbReference type="InterPro" id="IPR013328">
    <property type="entry name" value="6PGD_dom2"/>
</dbReference>
<dbReference type="Pfam" id="PF02558">
    <property type="entry name" value="ApbA"/>
    <property type="match status" value="1"/>
</dbReference>
<dbReference type="SUPFAM" id="SSF51735">
    <property type="entry name" value="NAD(P)-binding Rossmann-fold domains"/>
    <property type="match status" value="1"/>
</dbReference>
<keyword evidence="4" id="KW-0566">Pantothenate biosynthesis</keyword>
<evidence type="ECO:0000256" key="2">
    <source>
        <dbReference type="ARBA" id="ARBA00013014"/>
    </source>
</evidence>
<dbReference type="PANTHER" id="PTHR21708">
    <property type="entry name" value="PROBABLE 2-DEHYDROPANTOATE 2-REDUCTASE"/>
    <property type="match status" value="1"/>
</dbReference>
<evidence type="ECO:0000256" key="5">
    <source>
        <dbReference type="ARBA" id="ARBA00032024"/>
    </source>
</evidence>
<evidence type="ECO:0000259" key="7">
    <source>
        <dbReference type="Pfam" id="PF02558"/>
    </source>
</evidence>
<dbReference type="EMBL" id="JANFFA010000002">
    <property type="protein sequence ID" value="MDQ2094343.1"/>
    <property type="molecule type" value="Genomic_DNA"/>
</dbReference>
<evidence type="ECO:0000259" key="8">
    <source>
        <dbReference type="Pfam" id="PF08546"/>
    </source>
</evidence>
<reference evidence="9" key="2">
    <citation type="submission" date="2023-04" db="EMBL/GenBank/DDBJ databases">
        <title>'Rhodoalgimonas zhirmunskyi' gen. nov., isolated from a red alga.</title>
        <authorList>
            <person name="Nedashkovskaya O.I."/>
            <person name="Otstavnykh N.Y."/>
            <person name="Bystritskaya E.P."/>
            <person name="Balabanova L.A."/>
            <person name="Isaeva M.P."/>
        </authorList>
    </citation>
    <scope>NUCLEOTIDE SEQUENCE</scope>
    <source>
        <strain evidence="9">10Alg 79</strain>
    </source>
</reference>
<name>A0AAJ1X4K2_9RHOB</name>
<gene>
    <name evidence="9" type="ORF">NOI20_09490</name>
</gene>
<reference evidence="9" key="1">
    <citation type="submission" date="2022-07" db="EMBL/GenBank/DDBJ databases">
        <authorList>
            <person name="Otstavnykh N."/>
            <person name="Isaeva M."/>
            <person name="Bystritskaya E."/>
        </authorList>
    </citation>
    <scope>NUCLEOTIDE SEQUENCE</scope>
    <source>
        <strain evidence="9">10Alg 79</strain>
    </source>
</reference>
<dbReference type="Gene3D" id="1.10.1040.10">
    <property type="entry name" value="N-(1-d-carboxylethyl)-l-norvaline Dehydrogenase, domain 2"/>
    <property type="match status" value="1"/>
</dbReference>
<feature type="domain" description="Ketopantoate reductase C-terminal" evidence="8">
    <location>
        <begin position="179"/>
        <end position="301"/>
    </location>
</feature>
<accession>A0AAJ1X4K2</accession>
<evidence type="ECO:0000313" key="9">
    <source>
        <dbReference type="EMBL" id="MDQ2094343.1"/>
    </source>
</evidence>
<dbReference type="InterPro" id="IPR036291">
    <property type="entry name" value="NAD(P)-bd_dom_sf"/>
</dbReference>
<dbReference type="RefSeq" id="WP_317625944.1">
    <property type="nucleotide sequence ID" value="NZ_JANFFA010000002.1"/>
</dbReference>
<organism evidence="9 10">
    <name type="scientific">Rhodalgimonas zhirmunskyi</name>
    <dbReference type="NCBI Taxonomy" id="2964767"/>
    <lineage>
        <taxon>Bacteria</taxon>
        <taxon>Pseudomonadati</taxon>
        <taxon>Pseudomonadota</taxon>
        <taxon>Alphaproteobacteria</taxon>
        <taxon>Rhodobacterales</taxon>
        <taxon>Roseobacteraceae</taxon>
        <taxon>Rhodalgimonas</taxon>
    </lineage>
</organism>
<dbReference type="InterPro" id="IPR008927">
    <property type="entry name" value="6-PGluconate_DH-like_C_sf"/>
</dbReference>